<feature type="compositionally biased region" description="Low complexity" evidence="1">
    <location>
        <begin position="73"/>
        <end position="88"/>
    </location>
</feature>
<evidence type="ECO:0000256" key="1">
    <source>
        <dbReference type="SAM" id="MobiDB-lite"/>
    </source>
</evidence>
<sequence>MSTAAMTQPPDAATVQRLRSRFGVPSTTPVVDVLKAYESTDALGAERKAKALASVAAGQLYQQPAASPPEAAPAPTLTPLATASTLPSEPAALSSISKQASFTREPQPSIESQEWEAATEFGLPKGDYENKNTCHAWNEAPHSQFNVRSRYYMTKGHKGKGKKVPSMPSACELKHVLLIPSNEKLYHIANHWPLPPRPPDAQPWIIVTFLVPPLGKGPKLHLVMVFERKPSQDDTLEEHDRDSFAAMFAKCFDEQSGGDFLANRIKVLPFLTAGANFVICRLVNNQPGLIVAAIQTHQYNGEGYAEVDIDIEDMKQSAFASLAKNIIDAVTPRVRSYVIDLAFMLQGENEAELPERCIGGCRLVRLDLKKPDAATISPMQQRAKSRSLSDNATKRASQVRGALRLSRAMIKGSAANARASAVRNSRYSRGDSVTE</sequence>
<feature type="region of interest" description="Disordered" evidence="1">
    <location>
        <begin position="64"/>
        <end position="114"/>
    </location>
</feature>
<dbReference type="PANTHER" id="PTHR12136:SF41">
    <property type="entry name" value="PLECKSTRIN HOMOLOGY (PH) AND LIPID-BINDING START DOMAINS-CONTAINING PROTEIN"/>
    <property type="match status" value="1"/>
</dbReference>
<feature type="domain" description="Protein ENHANCED DISEASE RESISTANCE 2 C-terminal" evidence="2">
    <location>
        <begin position="137"/>
        <end position="367"/>
    </location>
</feature>
<evidence type="ECO:0000313" key="3">
    <source>
        <dbReference type="EMBL" id="CAD9453174.1"/>
    </source>
</evidence>
<reference evidence="3" key="1">
    <citation type="submission" date="2021-01" db="EMBL/GenBank/DDBJ databases">
        <authorList>
            <person name="Corre E."/>
            <person name="Pelletier E."/>
            <person name="Niang G."/>
            <person name="Scheremetjew M."/>
            <person name="Finn R."/>
            <person name="Kale V."/>
            <person name="Holt S."/>
            <person name="Cochrane G."/>
            <person name="Meng A."/>
            <person name="Brown T."/>
            <person name="Cohen L."/>
        </authorList>
    </citation>
    <scope>NUCLEOTIDE SEQUENCE</scope>
    <source>
        <strain evidence="3">UTEX LB 985</strain>
    </source>
</reference>
<dbReference type="PANTHER" id="PTHR12136">
    <property type="entry name" value="ENHANCED DISEASE RESISTANCE-RELATED"/>
    <property type="match status" value="1"/>
</dbReference>
<feature type="compositionally biased region" description="Polar residues" evidence="1">
    <location>
        <begin position="377"/>
        <end position="395"/>
    </location>
</feature>
<feature type="region of interest" description="Disordered" evidence="1">
    <location>
        <begin position="1"/>
        <end position="20"/>
    </location>
</feature>
<dbReference type="EMBL" id="HBGU01030841">
    <property type="protein sequence ID" value="CAD9453174.1"/>
    <property type="molecule type" value="Transcribed_RNA"/>
</dbReference>
<accession>A0A7S2DFK5</accession>
<proteinExistence type="predicted"/>
<evidence type="ECO:0000259" key="2">
    <source>
        <dbReference type="Pfam" id="PF07059"/>
    </source>
</evidence>
<dbReference type="InterPro" id="IPR009769">
    <property type="entry name" value="EDR2_C"/>
</dbReference>
<gene>
    <name evidence="3" type="ORF">CBRE1094_LOCUS16861</name>
</gene>
<protein>
    <recommendedName>
        <fullName evidence="2">Protein ENHANCED DISEASE RESISTANCE 2 C-terminal domain-containing protein</fullName>
    </recommendedName>
</protein>
<dbReference type="AlphaFoldDB" id="A0A7S2DFK5"/>
<name>A0A7S2DFK5_9EUKA</name>
<feature type="region of interest" description="Disordered" evidence="1">
    <location>
        <begin position="375"/>
        <end position="395"/>
    </location>
</feature>
<dbReference type="Pfam" id="PF07059">
    <property type="entry name" value="EDR2_C"/>
    <property type="match status" value="1"/>
</dbReference>
<feature type="compositionally biased region" description="Polar residues" evidence="1">
    <location>
        <begin position="94"/>
        <end position="112"/>
    </location>
</feature>
<dbReference type="InterPro" id="IPR045096">
    <property type="entry name" value="EDR2-like"/>
</dbReference>
<organism evidence="3">
    <name type="scientific">Haptolina brevifila</name>
    <dbReference type="NCBI Taxonomy" id="156173"/>
    <lineage>
        <taxon>Eukaryota</taxon>
        <taxon>Haptista</taxon>
        <taxon>Haptophyta</taxon>
        <taxon>Prymnesiophyceae</taxon>
        <taxon>Prymnesiales</taxon>
        <taxon>Prymnesiaceae</taxon>
        <taxon>Haptolina</taxon>
    </lineage>
</organism>